<sequence length="191" mass="20378">MVTTPISAPRSDAELLAAHAAGDGRAFAELYLRHVDRLSRFAALRCANPEDAADALQEAMLAAHRGAALFRHQAAVTSWLYRIVSNACVDRHRSNATQPRSSGTDDWEHAAVDGREQIDTAILVNSALLRLPLGQRAAILAVDLHGHSISEAAHLLGVPEGTVKSRRARARAALSRMLGPSMESACAPAGH</sequence>
<evidence type="ECO:0000313" key="7">
    <source>
        <dbReference type="Proteomes" id="UP000466931"/>
    </source>
</evidence>
<comment type="similarity">
    <text evidence="1">Belongs to the sigma-70 factor family. ECF subfamily.</text>
</comment>
<dbReference type="NCBIfam" id="NF007225">
    <property type="entry name" value="PRK09643.1"/>
    <property type="match status" value="1"/>
</dbReference>
<keyword evidence="5" id="KW-0804">Transcription</keyword>
<dbReference type="Gene3D" id="1.10.10.10">
    <property type="entry name" value="Winged helix-like DNA-binding domain superfamily/Winged helix DNA-binding domain"/>
    <property type="match status" value="1"/>
</dbReference>
<dbReference type="SUPFAM" id="SSF88946">
    <property type="entry name" value="Sigma2 domain of RNA polymerase sigma factors"/>
    <property type="match status" value="1"/>
</dbReference>
<dbReference type="RefSeq" id="WP_085152275.1">
    <property type="nucleotide sequence ID" value="NZ_AP022612.1"/>
</dbReference>
<dbReference type="SUPFAM" id="SSF88659">
    <property type="entry name" value="Sigma3 and sigma4 domains of RNA polymerase sigma factors"/>
    <property type="match status" value="1"/>
</dbReference>
<protein>
    <submittedName>
        <fullName evidence="6">Putative alternative RNA polymerase sigma factor SigM</fullName>
    </submittedName>
</protein>
<dbReference type="EMBL" id="AP022612">
    <property type="protein sequence ID" value="BBZ36560.1"/>
    <property type="molecule type" value="Genomic_DNA"/>
</dbReference>
<reference evidence="6" key="2">
    <citation type="submission" date="2020-02" db="EMBL/GenBank/DDBJ databases">
        <authorList>
            <person name="Matsumoto Y."/>
            <person name="Motooka D."/>
            <person name="Nakamura S."/>
        </authorList>
    </citation>
    <scope>NUCLEOTIDE SEQUENCE</scope>
    <source>
        <strain evidence="6">JCM 13671</strain>
    </source>
</reference>
<dbReference type="InterPro" id="IPR013325">
    <property type="entry name" value="RNA_pol_sigma_r2"/>
</dbReference>
<evidence type="ECO:0000256" key="4">
    <source>
        <dbReference type="ARBA" id="ARBA00023125"/>
    </source>
</evidence>
<dbReference type="InterPro" id="IPR007627">
    <property type="entry name" value="RNA_pol_sigma70_r2"/>
</dbReference>
<evidence type="ECO:0000256" key="5">
    <source>
        <dbReference type="ARBA" id="ARBA00023163"/>
    </source>
</evidence>
<gene>
    <name evidence="6" type="ORF">MCNF_51650</name>
</gene>
<name>A0A7I7Y4F9_9MYCO</name>
<evidence type="ECO:0000313" key="6">
    <source>
        <dbReference type="EMBL" id="BBZ36560.1"/>
    </source>
</evidence>
<dbReference type="AlphaFoldDB" id="A0A7I7Y4F9"/>
<keyword evidence="7" id="KW-1185">Reference proteome</keyword>
<dbReference type="NCBIfam" id="TIGR02937">
    <property type="entry name" value="sigma70-ECF"/>
    <property type="match status" value="1"/>
</dbReference>
<organism evidence="6 7">
    <name type="scientific">Mycolicibacterium confluentis</name>
    <dbReference type="NCBI Taxonomy" id="28047"/>
    <lineage>
        <taxon>Bacteria</taxon>
        <taxon>Bacillati</taxon>
        <taxon>Actinomycetota</taxon>
        <taxon>Actinomycetes</taxon>
        <taxon>Mycobacteriales</taxon>
        <taxon>Mycobacteriaceae</taxon>
        <taxon>Mycolicibacterium</taxon>
    </lineage>
</organism>
<dbReference type="PANTHER" id="PTHR43133">
    <property type="entry name" value="RNA POLYMERASE ECF-TYPE SIGMA FACTO"/>
    <property type="match status" value="1"/>
</dbReference>
<dbReference type="InterPro" id="IPR013324">
    <property type="entry name" value="RNA_pol_sigma_r3/r4-like"/>
</dbReference>
<dbReference type="InterPro" id="IPR039425">
    <property type="entry name" value="RNA_pol_sigma-70-like"/>
</dbReference>
<dbReference type="InterPro" id="IPR013249">
    <property type="entry name" value="RNA_pol_sigma70_r4_t2"/>
</dbReference>
<keyword evidence="2" id="KW-0805">Transcription regulation</keyword>
<dbReference type="Pfam" id="PF04542">
    <property type="entry name" value="Sigma70_r2"/>
    <property type="match status" value="1"/>
</dbReference>
<evidence type="ECO:0000256" key="2">
    <source>
        <dbReference type="ARBA" id="ARBA00023015"/>
    </source>
</evidence>
<reference evidence="6" key="1">
    <citation type="journal article" date="2019" name="Emerg. Microbes Infect.">
        <title>Comprehensive subspecies identification of 175 nontuberculous mycobacteria species based on 7547 genomic profiles.</title>
        <authorList>
            <person name="Matsumoto Y."/>
            <person name="Kinjo T."/>
            <person name="Motooka D."/>
            <person name="Nabeya D."/>
            <person name="Jung N."/>
            <person name="Uechi K."/>
            <person name="Horii T."/>
            <person name="Iida T."/>
            <person name="Fujita J."/>
            <person name="Nakamura S."/>
        </authorList>
    </citation>
    <scope>NUCLEOTIDE SEQUENCE [LARGE SCALE GENOMIC DNA]</scope>
    <source>
        <strain evidence="6">JCM 13671</strain>
    </source>
</reference>
<evidence type="ECO:0000256" key="3">
    <source>
        <dbReference type="ARBA" id="ARBA00023082"/>
    </source>
</evidence>
<keyword evidence="3" id="KW-0731">Sigma factor</keyword>
<dbReference type="InterPro" id="IPR014284">
    <property type="entry name" value="RNA_pol_sigma-70_dom"/>
</dbReference>
<dbReference type="OrthoDB" id="9780326at2"/>
<dbReference type="GO" id="GO:0006352">
    <property type="term" value="P:DNA-templated transcription initiation"/>
    <property type="evidence" value="ECO:0007669"/>
    <property type="project" value="InterPro"/>
</dbReference>
<dbReference type="PANTHER" id="PTHR43133:SF50">
    <property type="entry name" value="ECF RNA POLYMERASE SIGMA FACTOR SIGM"/>
    <property type="match status" value="1"/>
</dbReference>
<dbReference type="Pfam" id="PF08281">
    <property type="entry name" value="Sigma70_r4_2"/>
    <property type="match status" value="1"/>
</dbReference>
<dbReference type="GO" id="GO:0016987">
    <property type="term" value="F:sigma factor activity"/>
    <property type="evidence" value="ECO:0007669"/>
    <property type="project" value="UniProtKB-KW"/>
</dbReference>
<evidence type="ECO:0000256" key="1">
    <source>
        <dbReference type="ARBA" id="ARBA00010641"/>
    </source>
</evidence>
<proteinExistence type="inferred from homology"/>
<keyword evidence="4" id="KW-0238">DNA-binding</keyword>
<accession>A0A7I7Y4F9</accession>
<dbReference type="InterPro" id="IPR036388">
    <property type="entry name" value="WH-like_DNA-bd_sf"/>
</dbReference>
<dbReference type="Gene3D" id="1.10.1740.10">
    <property type="match status" value="1"/>
</dbReference>
<dbReference type="GO" id="GO:0003677">
    <property type="term" value="F:DNA binding"/>
    <property type="evidence" value="ECO:0007669"/>
    <property type="project" value="UniProtKB-KW"/>
</dbReference>
<dbReference type="Proteomes" id="UP000466931">
    <property type="component" value="Chromosome"/>
</dbReference>